<keyword evidence="4" id="KW-1185">Reference proteome</keyword>
<proteinExistence type="predicted"/>
<evidence type="ECO:0000313" key="3">
    <source>
        <dbReference type="EMBL" id="MEE7490818.1"/>
    </source>
</evidence>
<protein>
    <submittedName>
        <fullName evidence="3">Uncharacterized protein</fullName>
    </submittedName>
</protein>
<evidence type="ECO:0000313" key="4">
    <source>
        <dbReference type="Proteomes" id="UP001355206"/>
    </source>
</evidence>
<comment type="caution">
    <text evidence="3">The sequence shown here is derived from an EMBL/GenBank/DDBJ whole genome shotgun (WGS) entry which is preliminary data.</text>
</comment>
<evidence type="ECO:0000256" key="1">
    <source>
        <dbReference type="SAM" id="Coils"/>
    </source>
</evidence>
<gene>
    <name evidence="3" type="ORF">MOTC310_10250</name>
</gene>
<keyword evidence="1" id="KW-0175">Coiled coil</keyword>
<evidence type="ECO:0000256" key="2">
    <source>
        <dbReference type="SAM" id="MobiDB-lite"/>
    </source>
</evidence>
<dbReference type="Proteomes" id="UP001355206">
    <property type="component" value="Unassembled WGS sequence"/>
</dbReference>
<feature type="region of interest" description="Disordered" evidence="2">
    <location>
        <begin position="23"/>
        <end position="52"/>
    </location>
</feature>
<dbReference type="EMBL" id="MLCA01000006">
    <property type="protein sequence ID" value="MEE7490818.1"/>
    <property type="molecule type" value="Genomic_DNA"/>
</dbReference>
<reference evidence="3 4" key="1">
    <citation type="journal article" date="2012" name="Genet. Mol. Biol.">
        <title>Analysis of 16S rRNA and mxaF genes revealing insights into Methylobacterium niche-specific plant association.</title>
        <authorList>
            <person name="Dourado M.N."/>
            <person name="Andreote F.D."/>
            <person name="Dini-Andreote F."/>
            <person name="Conti R."/>
            <person name="Araujo J.M."/>
            <person name="Araujo W.L."/>
        </authorList>
    </citation>
    <scope>NUCLEOTIDE SEQUENCE [LARGE SCALE GENOMIC DNA]</scope>
    <source>
        <strain evidence="3 4">TC3-10</strain>
    </source>
</reference>
<sequence>MNAAFWAQLDARIARAGAEPAIADGLRPADAPNPPAPSEAPCDSGADHPSRPVADWSQILDTLSAASVAAQARDQRLRQQSTTCETLSADLEAAQQEIQTLRELLEDARAQAARQVHAIEMQADRRVQEAEARAEAATQRAAAAEDWLKRIEQASRDLLPEGRHAAA</sequence>
<name>A0ABU7TMJ1_9HYPH</name>
<accession>A0ABU7TMJ1</accession>
<organism evidence="3 4">
    <name type="scientific">Methylobacterium oryzae</name>
    <dbReference type="NCBI Taxonomy" id="334852"/>
    <lineage>
        <taxon>Bacteria</taxon>
        <taxon>Pseudomonadati</taxon>
        <taxon>Pseudomonadota</taxon>
        <taxon>Alphaproteobacteria</taxon>
        <taxon>Hyphomicrobiales</taxon>
        <taxon>Methylobacteriaceae</taxon>
        <taxon>Methylobacterium</taxon>
    </lineage>
</organism>
<feature type="coiled-coil region" evidence="1">
    <location>
        <begin position="77"/>
        <end position="147"/>
    </location>
</feature>